<keyword evidence="2" id="KW-1185">Reference proteome</keyword>
<sequence length="59" mass="6794">MSAGLVLALSIPLGVFLLAVFWPERNSRNESRNSVSAILDRIALEDRVRKAKYRDRHRE</sequence>
<protein>
    <submittedName>
        <fullName evidence="1">Uncharacterized protein</fullName>
    </submittedName>
</protein>
<proteinExistence type="predicted"/>
<dbReference type="EMBL" id="CP006850">
    <property type="protein sequence ID" value="AHH16837.1"/>
    <property type="molecule type" value="Genomic_DNA"/>
</dbReference>
<dbReference type="STRING" id="1415166.NONO_c20370"/>
<gene>
    <name evidence="1" type="ORF">NONO_c20370</name>
</gene>
<evidence type="ECO:0000313" key="1">
    <source>
        <dbReference type="EMBL" id="AHH16837.1"/>
    </source>
</evidence>
<dbReference type="HOGENOM" id="CLU_2955959_0_0_11"/>
<organism evidence="1 2">
    <name type="scientific">Nocardia nova SH22a</name>
    <dbReference type="NCBI Taxonomy" id="1415166"/>
    <lineage>
        <taxon>Bacteria</taxon>
        <taxon>Bacillati</taxon>
        <taxon>Actinomycetota</taxon>
        <taxon>Actinomycetes</taxon>
        <taxon>Mycobacteriales</taxon>
        <taxon>Nocardiaceae</taxon>
        <taxon>Nocardia</taxon>
    </lineage>
</organism>
<name>W5TC73_9NOCA</name>
<dbReference type="Proteomes" id="UP000019150">
    <property type="component" value="Chromosome"/>
</dbReference>
<accession>W5TC73</accession>
<evidence type="ECO:0000313" key="2">
    <source>
        <dbReference type="Proteomes" id="UP000019150"/>
    </source>
</evidence>
<reference evidence="1 2" key="1">
    <citation type="journal article" date="2014" name="Appl. Environ. Microbiol.">
        <title>Insights into the Microbial Degradation of Rubber and Gutta-Percha by Analysis of the Complete Genome of Nocardia nova SH22a.</title>
        <authorList>
            <person name="Luo Q."/>
            <person name="Hiessl S."/>
            <person name="Poehlein A."/>
            <person name="Daniel R."/>
            <person name="Steinbuchel A."/>
        </authorList>
    </citation>
    <scope>NUCLEOTIDE SEQUENCE [LARGE SCALE GENOMIC DNA]</scope>
    <source>
        <strain evidence="1">SH22a</strain>
    </source>
</reference>
<dbReference type="AlphaFoldDB" id="W5TC73"/>
<dbReference type="KEGG" id="nno:NONO_c20370"/>
<dbReference type="eggNOG" id="ENOG5032CZV">
    <property type="taxonomic scope" value="Bacteria"/>
</dbReference>